<keyword evidence="4" id="KW-0645">Protease</keyword>
<evidence type="ECO:0000259" key="1">
    <source>
        <dbReference type="Pfam" id="PF09940"/>
    </source>
</evidence>
<dbReference type="InterPro" id="IPR032622">
    <property type="entry name" value="UCP01524_HTH"/>
</dbReference>
<reference evidence="5" key="1">
    <citation type="submission" date="2017-02" db="EMBL/GenBank/DDBJ databases">
        <authorList>
            <person name="Varghese N."/>
            <person name="Submissions S."/>
        </authorList>
    </citation>
    <scope>NUCLEOTIDE SEQUENCE [LARGE SCALE GENOMIC DNA]</scope>
    <source>
        <strain evidence="5">DSM 3072</strain>
    </source>
</reference>
<organism evidence="4 5">
    <name type="scientific">Succinivibrio dextrinosolvens DSM 3072</name>
    <dbReference type="NCBI Taxonomy" id="1123324"/>
    <lineage>
        <taxon>Bacteria</taxon>
        <taxon>Pseudomonadati</taxon>
        <taxon>Pseudomonadota</taxon>
        <taxon>Gammaproteobacteria</taxon>
        <taxon>Aeromonadales</taxon>
        <taxon>Succinivibrionaceae</taxon>
        <taxon>Succinivibrio</taxon>
    </lineage>
</organism>
<gene>
    <name evidence="4" type="ORF">SAMN02745213_00729</name>
</gene>
<dbReference type="InterPro" id="IPR032610">
    <property type="entry name" value="DUF2172"/>
</dbReference>
<evidence type="ECO:0000259" key="2">
    <source>
        <dbReference type="Pfam" id="PF16221"/>
    </source>
</evidence>
<name>A0A1T4V467_9GAMM</name>
<keyword evidence="4" id="KW-0031">Aminopeptidase</keyword>
<evidence type="ECO:0000259" key="3">
    <source>
        <dbReference type="Pfam" id="PF16254"/>
    </source>
</evidence>
<feature type="domain" description="UCP01524 winged helix-turn-helix" evidence="2">
    <location>
        <begin position="367"/>
        <end position="453"/>
    </location>
</feature>
<dbReference type="Gene3D" id="3.50.30.90">
    <property type="match status" value="1"/>
</dbReference>
<keyword evidence="4" id="KW-0378">Hydrolase</keyword>
<feature type="domain" description="DUF4910" evidence="3">
    <location>
        <begin position="14"/>
        <end position="364"/>
    </location>
</feature>
<keyword evidence="5" id="KW-1185">Reference proteome</keyword>
<dbReference type="Gene3D" id="1.10.10.10">
    <property type="entry name" value="Winged helix-like DNA-binding domain superfamily/Winged helix DNA-binding domain"/>
    <property type="match status" value="1"/>
</dbReference>
<dbReference type="PIRSF" id="PIRSF015244">
    <property type="entry name" value="UCP015244"/>
    <property type="match status" value="1"/>
</dbReference>
<accession>A0A1T4V467</accession>
<evidence type="ECO:0000313" key="4">
    <source>
        <dbReference type="EMBL" id="SKA59726.1"/>
    </source>
</evidence>
<dbReference type="AlphaFoldDB" id="A0A1T4V467"/>
<dbReference type="Pfam" id="PF09940">
    <property type="entry name" value="DUF2172"/>
    <property type="match status" value="1"/>
</dbReference>
<dbReference type="STRING" id="83771.SAMN02910357_00502"/>
<dbReference type="RefSeq" id="WP_200805010.1">
    <property type="nucleotide sequence ID" value="NZ_FUXX01000008.1"/>
</dbReference>
<dbReference type="Proteomes" id="UP000242432">
    <property type="component" value="Unassembled WGS sequence"/>
</dbReference>
<dbReference type="InterPro" id="IPR036388">
    <property type="entry name" value="WH-like_DNA-bd_sf"/>
</dbReference>
<dbReference type="InterPro" id="IPR012353">
    <property type="entry name" value="UCP015244"/>
</dbReference>
<dbReference type="Pfam" id="PF16221">
    <property type="entry name" value="HTH_47"/>
    <property type="match status" value="1"/>
</dbReference>
<sequence>MKNSLNNIKEINSLFDRLFPLNRSILGDGYRESLKILSEYVPFTLLSYPTGKRVLNWEIPKEWVIHEAYIEDQNKKRIIDFKDNNLNIVNYSQPFDDFISLDELKKHIFVSPYLDNAIPYTTSYYKKNWGFCMTQKQLKTLKKGVYHACIKSEFKDGELITGECLLEGESKKEILITAYLCHPSMANNELSGPIVQAMLYQRIKKWKHRHFSYRFIINPETIGSIAYISDHYEKLKSNTFAGLVLTCLGGLQETFRLKRSRMEDSPLDLLVDRINDGDCIDFWDDNTPQDKRHIRVENFDPSCGSDERQYCSTGINLPVSQLARKVYGTYPEYHTSLDNKELMGIEALSDSCNQIEKLLAVHEKEKYYLNKYPNGEVKLGNYDLYPGVNTNGARKDSSMEDIINNPFFIKKVMFILNYSDGTKPLSYIAKRLGCSCQELQAVADILETKGLIQPID</sequence>
<protein>
    <submittedName>
        <fullName evidence="4">Aminopeptidase-like domain-containing protein</fullName>
    </submittedName>
</protein>
<feature type="domain" description="DUF2172" evidence="1">
    <location>
        <begin position="62"/>
        <end position="153"/>
    </location>
</feature>
<dbReference type="EMBL" id="FUXX01000008">
    <property type="protein sequence ID" value="SKA59726.1"/>
    <property type="molecule type" value="Genomic_DNA"/>
</dbReference>
<dbReference type="Pfam" id="PF16254">
    <property type="entry name" value="DUF4910"/>
    <property type="match status" value="1"/>
</dbReference>
<evidence type="ECO:0000313" key="5">
    <source>
        <dbReference type="Proteomes" id="UP000242432"/>
    </source>
</evidence>
<proteinExistence type="predicted"/>
<dbReference type="SUPFAM" id="SSF53187">
    <property type="entry name" value="Zn-dependent exopeptidases"/>
    <property type="match status" value="1"/>
</dbReference>
<dbReference type="Gene3D" id="3.40.630.10">
    <property type="entry name" value="Zn peptidases"/>
    <property type="match status" value="1"/>
</dbReference>
<dbReference type="GO" id="GO:0004177">
    <property type="term" value="F:aminopeptidase activity"/>
    <property type="evidence" value="ECO:0007669"/>
    <property type="project" value="UniProtKB-KW"/>
</dbReference>
<dbReference type="InterPro" id="IPR032589">
    <property type="entry name" value="DUF4910"/>
</dbReference>